<dbReference type="GeneID" id="63832851"/>
<gene>
    <name evidence="2" type="ORF">M406DRAFT_225189</name>
</gene>
<protein>
    <submittedName>
        <fullName evidence="2">Uncharacterized protein</fullName>
    </submittedName>
</protein>
<dbReference type="EMBL" id="MU032349">
    <property type="protein sequence ID" value="KAF3763366.1"/>
    <property type="molecule type" value="Genomic_DNA"/>
</dbReference>
<keyword evidence="3" id="KW-1185">Reference proteome</keyword>
<name>A0A9P4XYQ7_CRYP1</name>
<evidence type="ECO:0000313" key="3">
    <source>
        <dbReference type="Proteomes" id="UP000803844"/>
    </source>
</evidence>
<feature type="region of interest" description="Disordered" evidence="1">
    <location>
        <begin position="1"/>
        <end position="59"/>
    </location>
</feature>
<organism evidence="2 3">
    <name type="scientific">Cryphonectria parasitica (strain ATCC 38755 / EP155)</name>
    <dbReference type="NCBI Taxonomy" id="660469"/>
    <lineage>
        <taxon>Eukaryota</taxon>
        <taxon>Fungi</taxon>
        <taxon>Dikarya</taxon>
        <taxon>Ascomycota</taxon>
        <taxon>Pezizomycotina</taxon>
        <taxon>Sordariomycetes</taxon>
        <taxon>Sordariomycetidae</taxon>
        <taxon>Diaporthales</taxon>
        <taxon>Cryphonectriaceae</taxon>
        <taxon>Cryphonectria-Endothia species complex</taxon>
        <taxon>Cryphonectria</taxon>
    </lineage>
</organism>
<feature type="non-terminal residue" evidence="2">
    <location>
        <position position="1"/>
    </location>
</feature>
<evidence type="ECO:0000313" key="2">
    <source>
        <dbReference type="EMBL" id="KAF3763366.1"/>
    </source>
</evidence>
<feature type="compositionally biased region" description="Acidic residues" evidence="1">
    <location>
        <begin position="40"/>
        <end position="59"/>
    </location>
</feature>
<feature type="compositionally biased region" description="Basic residues" evidence="1">
    <location>
        <begin position="1"/>
        <end position="11"/>
    </location>
</feature>
<dbReference type="RefSeq" id="XP_040774327.1">
    <property type="nucleotide sequence ID" value="XM_040915722.1"/>
</dbReference>
<reference evidence="2" key="1">
    <citation type="journal article" date="2020" name="Phytopathology">
        <title>Genome sequence of the chestnut blight fungus Cryphonectria parasitica EP155: A fundamental resource for an archetypical invasive plant pathogen.</title>
        <authorList>
            <person name="Crouch J.A."/>
            <person name="Dawe A."/>
            <person name="Aerts A."/>
            <person name="Barry K."/>
            <person name="Churchill A.C.L."/>
            <person name="Grimwood J."/>
            <person name="Hillman B."/>
            <person name="Milgroom M.G."/>
            <person name="Pangilinan J."/>
            <person name="Smith M."/>
            <person name="Salamov A."/>
            <person name="Schmutz J."/>
            <person name="Yadav J."/>
            <person name="Grigoriev I.V."/>
            <person name="Nuss D."/>
        </authorList>
    </citation>
    <scope>NUCLEOTIDE SEQUENCE</scope>
    <source>
        <strain evidence="2">EP155</strain>
    </source>
</reference>
<dbReference type="AlphaFoldDB" id="A0A9P4XYQ7"/>
<feature type="non-terminal residue" evidence="2">
    <location>
        <position position="59"/>
    </location>
</feature>
<sequence length="59" mass="6665">IEALRPSKRRKIDMDPNSKFAGIKDIQRAQNAANRHEDSLNEESDVELPTDEEDCIVVG</sequence>
<evidence type="ECO:0000256" key="1">
    <source>
        <dbReference type="SAM" id="MobiDB-lite"/>
    </source>
</evidence>
<dbReference type="Proteomes" id="UP000803844">
    <property type="component" value="Unassembled WGS sequence"/>
</dbReference>
<comment type="caution">
    <text evidence="2">The sequence shown here is derived from an EMBL/GenBank/DDBJ whole genome shotgun (WGS) entry which is preliminary data.</text>
</comment>
<proteinExistence type="predicted"/>
<accession>A0A9P4XYQ7</accession>
<dbReference type="OrthoDB" id="4833365at2759"/>